<evidence type="ECO:0000313" key="2">
    <source>
        <dbReference type="EMBL" id="KIJ35743.1"/>
    </source>
</evidence>
<sequence>MSCDIARPYLGAKQIARGIFIYRKDPMNLYIRNDRFLVNDDVGNFYWQRCDKGMKCFTLNNEMVADYNAGKEESFNECMERVHVVVTSHMVSAKLIRSSKWGKYFIYAE</sequence>
<dbReference type="AlphaFoldDB" id="A0A0C9TXC7"/>
<reference evidence="1 3" key="1">
    <citation type="submission" date="2014-06" db="EMBL/GenBank/DDBJ databases">
        <title>Evolutionary Origins and Diversification of the Mycorrhizal Mutualists.</title>
        <authorList>
            <consortium name="DOE Joint Genome Institute"/>
            <consortium name="Mycorrhizal Genomics Consortium"/>
            <person name="Kohler A."/>
            <person name="Kuo A."/>
            <person name="Nagy L.G."/>
            <person name="Floudas D."/>
            <person name="Copeland A."/>
            <person name="Barry K.W."/>
            <person name="Cichocki N."/>
            <person name="Veneault-Fourrey C."/>
            <person name="LaButti K."/>
            <person name="Lindquist E.A."/>
            <person name="Lipzen A."/>
            <person name="Lundell T."/>
            <person name="Morin E."/>
            <person name="Murat C."/>
            <person name="Riley R."/>
            <person name="Ohm R."/>
            <person name="Sun H."/>
            <person name="Tunlid A."/>
            <person name="Henrissat B."/>
            <person name="Grigoriev I.V."/>
            <person name="Hibbett D.S."/>
            <person name="Martin F."/>
        </authorList>
    </citation>
    <scope>NUCLEOTIDE SEQUENCE [LARGE SCALE GENOMIC DNA]</scope>
    <source>
        <strain evidence="1 3">SS14</strain>
    </source>
</reference>
<name>A0A0C9TXC7_SPHS4</name>
<dbReference type="EMBL" id="KN837185">
    <property type="protein sequence ID" value="KIJ35743.1"/>
    <property type="molecule type" value="Genomic_DNA"/>
</dbReference>
<protein>
    <submittedName>
        <fullName evidence="1">Unplaced genomic scaffold SPHSTscaffold_294, whole genome shotgun sequence</fullName>
    </submittedName>
</protein>
<proteinExistence type="predicted"/>
<gene>
    <name evidence="2" type="ORF">M422DRAFT_69875</name>
    <name evidence="1" type="ORF">M422DRAFT_71922</name>
</gene>
<organism evidence="1 3">
    <name type="scientific">Sphaerobolus stellatus (strain SS14)</name>
    <dbReference type="NCBI Taxonomy" id="990650"/>
    <lineage>
        <taxon>Eukaryota</taxon>
        <taxon>Fungi</taxon>
        <taxon>Dikarya</taxon>
        <taxon>Basidiomycota</taxon>
        <taxon>Agaricomycotina</taxon>
        <taxon>Agaricomycetes</taxon>
        <taxon>Phallomycetidae</taxon>
        <taxon>Geastrales</taxon>
        <taxon>Sphaerobolaceae</taxon>
        <taxon>Sphaerobolus</taxon>
    </lineage>
</organism>
<evidence type="ECO:0000313" key="3">
    <source>
        <dbReference type="Proteomes" id="UP000054279"/>
    </source>
</evidence>
<dbReference type="Proteomes" id="UP000054279">
    <property type="component" value="Unassembled WGS sequence"/>
</dbReference>
<evidence type="ECO:0000313" key="1">
    <source>
        <dbReference type="EMBL" id="KIJ26449.1"/>
    </source>
</evidence>
<dbReference type="HOGENOM" id="CLU_2185601_0_0_1"/>
<dbReference type="EMBL" id="KN837369">
    <property type="protein sequence ID" value="KIJ26449.1"/>
    <property type="molecule type" value="Genomic_DNA"/>
</dbReference>
<accession>A0A0C9TXC7</accession>
<keyword evidence="3" id="KW-1185">Reference proteome</keyword>